<dbReference type="AlphaFoldDB" id="D6TFK3"/>
<name>D6TFK3_KTERA</name>
<keyword evidence="1" id="KW-1133">Transmembrane helix</keyword>
<dbReference type="Proteomes" id="UP000004508">
    <property type="component" value="Unassembled WGS sequence"/>
</dbReference>
<organism evidence="2 3">
    <name type="scientific">Ktedonobacter racemifer DSM 44963</name>
    <dbReference type="NCBI Taxonomy" id="485913"/>
    <lineage>
        <taxon>Bacteria</taxon>
        <taxon>Bacillati</taxon>
        <taxon>Chloroflexota</taxon>
        <taxon>Ktedonobacteria</taxon>
        <taxon>Ktedonobacterales</taxon>
        <taxon>Ktedonobacteraceae</taxon>
        <taxon>Ktedonobacter</taxon>
    </lineage>
</organism>
<gene>
    <name evidence="2" type="ORF">Krac_10167</name>
</gene>
<keyword evidence="1" id="KW-0472">Membrane</keyword>
<evidence type="ECO:0000313" key="3">
    <source>
        <dbReference type="Proteomes" id="UP000004508"/>
    </source>
</evidence>
<accession>D6TFK3</accession>
<sequence length="57" mass="6891">MSRIRYNFNDWFQYLMRVHIRLAYTMYNIFLVVNVLRVANMRTHISLAHTVCKCPGL</sequence>
<feature type="transmembrane region" description="Helical" evidence="1">
    <location>
        <begin position="20"/>
        <end position="39"/>
    </location>
</feature>
<proteinExistence type="predicted"/>
<evidence type="ECO:0000313" key="2">
    <source>
        <dbReference type="EMBL" id="EFH88683.1"/>
    </source>
</evidence>
<protein>
    <submittedName>
        <fullName evidence="2">Uncharacterized protein</fullName>
    </submittedName>
</protein>
<keyword evidence="1" id="KW-0812">Transmembrane</keyword>
<dbReference type="STRING" id="485913.Krac_10167"/>
<dbReference type="InParanoid" id="D6TFK3"/>
<evidence type="ECO:0000256" key="1">
    <source>
        <dbReference type="SAM" id="Phobius"/>
    </source>
</evidence>
<comment type="caution">
    <text evidence="2">The sequence shown here is derived from an EMBL/GenBank/DDBJ whole genome shotgun (WGS) entry which is preliminary data.</text>
</comment>
<dbReference type="EMBL" id="ADVG01000001">
    <property type="protein sequence ID" value="EFH88683.1"/>
    <property type="molecule type" value="Genomic_DNA"/>
</dbReference>
<reference evidence="2 3" key="1">
    <citation type="journal article" date="2011" name="Stand. Genomic Sci.">
        <title>Non-contiguous finished genome sequence and contextual data of the filamentous soil bacterium Ktedonobacter racemifer type strain (SOSP1-21).</title>
        <authorList>
            <person name="Chang Y.J."/>
            <person name="Land M."/>
            <person name="Hauser L."/>
            <person name="Chertkov O."/>
            <person name="Del Rio T.G."/>
            <person name="Nolan M."/>
            <person name="Copeland A."/>
            <person name="Tice H."/>
            <person name="Cheng J.F."/>
            <person name="Lucas S."/>
            <person name="Han C."/>
            <person name="Goodwin L."/>
            <person name="Pitluck S."/>
            <person name="Ivanova N."/>
            <person name="Ovchinikova G."/>
            <person name="Pati A."/>
            <person name="Chen A."/>
            <person name="Palaniappan K."/>
            <person name="Mavromatis K."/>
            <person name="Liolios K."/>
            <person name="Brettin T."/>
            <person name="Fiebig A."/>
            <person name="Rohde M."/>
            <person name="Abt B."/>
            <person name="Goker M."/>
            <person name="Detter J.C."/>
            <person name="Woyke T."/>
            <person name="Bristow J."/>
            <person name="Eisen J.A."/>
            <person name="Markowitz V."/>
            <person name="Hugenholtz P."/>
            <person name="Kyrpides N.C."/>
            <person name="Klenk H.P."/>
            <person name="Lapidus A."/>
        </authorList>
    </citation>
    <scope>NUCLEOTIDE SEQUENCE [LARGE SCALE GENOMIC DNA]</scope>
    <source>
        <strain evidence="3">DSM 44963</strain>
    </source>
</reference>
<keyword evidence="3" id="KW-1185">Reference proteome</keyword>